<dbReference type="PANTHER" id="PTHR33651">
    <property type="entry name" value="PROTEIN CBG06246"/>
    <property type="match status" value="1"/>
</dbReference>
<dbReference type="PROSITE" id="PS50053">
    <property type="entry name" value="UBIQUITIN_2"/>
    <property type="match status" value="1"/>
</dbReference>
<dbReference type="Proteomes" id="UP000095282">
    <property type="component" value="Unplaced"/>
</dbReference>
<dbReference type="PANTHER" id="PTHR33651:SF3">
    <property type="entry name" value="PHAGE PROTEIN"/>
    <property type="match status" value="1"/>
</dbReference>
<dbReference type="AlphaFoldDB" id="A0A1I7U8H9"/>
<sequence>MELFFELQDDQNVLHDKFSFEFDSQKTLNELRDKITSKWKIRREDQKLSIKDEQELYGRGVKTIESFGLKDGDTVIVKHANLPNWKEMTAYVEEAVQAKLVDNMGRIISSVEAALPHLKLLTSADFFTSYPRFGPKLRSFKSDFAHYLDSDDKHIEFALQEYFSKIHGDSAENPTVVVNCEEKARGGIQGGVIANVSSEGNVLGRFYVKVHIGLAVYPYNQNADLREIFAYKLLELIKLGPKVHFVPNIHYSLLGLYISTEEVIGFRQADEVEMSDDQMSERELIRRILVLKDLHSANYGVDSNGKLSIIDFKVGDNYGKAEKYWAGENKEERQRVARQCLESWQLETMIIAANDSIIQQKHLFRRNGILYKPSRDFSNYLAEIRKNITYISNSL</sequence>
<proteinExistence type="predicted"/>
<dbReference type="SUPFAM" id="SSF54236">
    <property type="entry name" value="Ubiquitin-like"/>
    <property type="match status" value="1"/>
</dbReference>
<accession>A0A1I7U8H9</accession>
<evidence type="ECO:0000259" key="1">
    <source>
        <dbReference type="PROSITE" id="PS50053"/>
    </source>
</evidence>
<reference evidence="3" key="1">
    <citation type="submission" date="2016-11" db="UniProtKB">
        <authorList>
            <consortium name="WormBaseParasite"/>
        </authorList>
    </citation>
    <scope>IDENTIFICATION</scope>
</reference>
<dbReference type="WBParaSite" id="Csp11.Scaffold629.g15930.t1">
    <property type="protein sequence ID" value="Csp11.Scaffold629.g15930.t1"/>
    <property type="gene ID" value="Csp11.Scaffold629.g15930"/>
</dbReference>
<dbReference type="InterPro" id="IPR029071">
    <property type="entry name" value="Ubiquitin-like_domsf"/>
</dbReference>
<organism evidence="2 3">
    <name type="scientific">Caenorhabditis tropicalis</name>
    <dbReference type="NCBI Taxonomy" id="1561998"/>
    <lineage>
        <taxon>Eukaryota</taxon>
        <taxon>Metazoa</taxon>
        <taxon>Ecdysozoa</taxon>
        <taxon>Nematoda</taxon>
        <taxon>Chromadorea</taxon>
        <taxon>Rhabditida</taxon>
        <taxon>Rhabditina</taxon>
        <taxon>Rhabditomorpha</taxon>
        <taxon>Rhabditoidea</taxon>
        <taxon>Rhabditidae</taxon>
        <taxon>Peloderinae</taxon>
        <taxon>Caenorhabditis</taxon>
    </lineage>
</organism>
<dbReference type="eggNOG" id="ENOG502TJGM">
    <property type="taxonomic scope" value="Eukaryota"/>
</dbReference>
<evidence type="ECO:0000313" key="2">
    <source>
        <dbReference type="Proteomes" id="UP000095282"/>
    </source>
</evidence>
<dbReference type="Gene3D" id="3.10.20.90">
    <property type="entry name" value="Phosphatidylinositol 3-kinase Catalytic Subunit, Chain A, domain 1"/>
    <property type="match status" value="1"/>
</dbReference>
<feature type="domain" description="Ubiquitin-like" evidence="1">
    <location>
        <begin position="1"/>
        <end position="77"/>
    </location>
</feature>
<keyword evidence="2" id="KW-1185">Reference proteome</keyword>
<name>A0A1I7U8H9_9PELO</name>
<protein>
    <submittedName>
        <fullName evidence="3">Ubiquitin-like domain-containing protein</fullName>
    </submittedName>
</protein>
<dbReference type="InterPro" id="IPR000626">
    <property type="entry name" value="Ubiquitin-like_dom"/>
</dbReference>
<evidence type="ECO:0000313" key="3">
    <source>
        <dbReference type="WBParaSite" id="Csp11.Scaffold629.g15930.t1"/>
    </source>
</evidence>